<accession>A0A387FZN8</accession>
<protein>
    <recommendedName>
        <fullName evidence="3">RiboL-PSP-HEPN domain-containing protein</fullName>
    </recommendedName>
</protein>
<reference evidence="1 2" key="1">
    <citation type="submission" date="2018-10" db="EMBL/GenBank/DDBJ databases">
        <title>Rhizobium etli, R. leguminosarum and a new Rhizobium genospecies from Phaseolus dumosus.</title>
        <authorList>
            <person name="Ramirez-Puebla S.T."/>
            <person name="Rogel-Hernandez M.A."/>
            <person name="Guerrero G."/>
            <person name="Ormeno-Orrillo E."/>
            <person name="Martinez-Romero J.C."/>
            <person name="Negrete-Yankelevich S."/>
            <person name="Martinez-Romero E."/>
        </authorList>
    </citation>
    <scope>NUCLEOTIDE SEQUENCE [LARGE SCALE GENOMIC DNA]</scope>
    <source>
        <strain evidence="1 2">CCGE525</strain>
    </source>
</reference>
<proteinExistence type="predicted"/>
<sequence>MGARSAYLADRLLGIVLDDPKIMLALIGKAGLVEKFSLFQIAKDPDLVKNTVKAHLQHVTYHDVEKVEKLYGAAFKSGLYDEDTRAYFLEKAEIRHHFVHRNGRDKEGNFVPISITEVIAFGQMVVQLIEVCEEKYRKYREDRYPSGLMPVE</sequence>
<organism evidence="1 2">
    <name type="scientific">Rhizobium jaguaris</name>
    <dbReference type="NCBI Taxonomy" id="1312183"/>
    <lineage>
        <taxon>Bacteria</taxon>
        <taxon>Pseudomonadati</taxon>
        <taxon>Pseudomonadota</taxon>
        <taxon>Alphaproteobacteria</taxon>
        <taxon>Hyphomicrobiales</taxon>
        <taxon>Rhizobiaceae</taxon>
        <taxon>Rhizobium/Agrobacterium group</taxon>
        <taxon>Rhizobium</taxon>
    </lineage>
</organism>
<dbReference type="KEGG" id="rjg:CCGE525_21745"/>
<dbReference type="EMBL" id="CP032694">
    <property type="protein sequence ID" value="AYG61142.1"/>
    <property type="molecule type" value="Genomic_DNA"/>
</dbReference>
<dbReference type="AlphaFoldDB" id="A0A387FZN8"/>
<keyword evidence="2" id="KW-1185">Reference proteome</keyword>
<evidence type="ECO:0008006" key="3">
    <source>
        <dbReference type="Google" id="ProtNLM"/>
    </source>
</evidence>
<evidence type="ECO:0000313" key="1">
    <source>
        <dbReference type="EMBL" id="AYG61142.1"/>
    </source>
</evidence>
<name>A0A387FZN8_9HYPH</name>
<dbReference type="OrthoDB" id="119238at2"/>
<dbReference type="Proteomes" id="UP000282195">
    <property type="component" value="Chromosome"/>
</dbReference>
<evidence type="ECO:0000313" key="2">
    <source>
        <dbReference type="Proteomes" id="UP000282195"/>
    </source>
</evidence>
<gene>
    <name evidence="1" type="ORF">CCGE525_21745</name>
</gene>